<dbReference type="EMBL" id="SRMF01000016">
    <property type="protein sequence ID" value="TGG90153.1"/>
    <property type="molecule type" value="Genomic_DNA"/>
</dbReference>
<keyword evidence="3" id="KW-1185">Reference proteome</keyword>
<feature type="domain" description="SPOR" evidence="1">
    <location>
        <begin position="65"/>
        <end position="143"/>
    </location>
</feature>
<dbReference type="Pfam" id="PF05036">
    <property type="entry name" value="SPOR"/>
    <property type="match status" value="1"/>
</dbReference>
<gene>
    <name evidence="2" type="ORF">E4656_19290</name>
</gene>
<dbReference type="InterPro" id="IPR007730">
    <property type="entry name" value="SPOR-like_dom"/>
</dbReference>
<dbReference type="Gene3D" id="3.30.70.1070">
    <property type="entry name" value="Sporulation related repeat"/>
    <property type="match status" value="1"/>
</dbReference>
<sequence length="227" mass="24872">MRWIAISLLLINAALAAGYLYLAPPAPQPEASGGALPTLEFGNLRSDRGDGLVDVPTLTTLNGSGDSSAPQCAFVGSFGDSDRAVAAQRRLAALEIEAAVTAVEVPDEPLWWVHLPPADTAAEAERRLRQLNDQQVESFLVSQGEFQHAISLGYFRSRNNAVTLRDRLQDDDVDARVREIQRYRDSYWLVVQPDGAGLLGERSLASIRDSQPDIELREASCDWLQNT</sequence>
<proteinExistence type="predicted"/>
<evidence type="ECO:0000313" key="2">
    <source>
        <dbReference type="EMBL" id="TGG90153.1"/>
    </source>
</evidence>
<dbReference type="SUPFAM" id="SSF110997">
    <property type="entry name" value="Sporulation related repeat"/>
    <property type="match status" value="1"/>
</dbReference>
<evidence type="ECO:0000313" key="3">
    <source>
        <dbReference type="Proteomes" id="UP000297475"/>
    </source>
</evidence>
<dbReference type="RefSeq" id="WP_135484966.1">
    <property type="nucleotide sequence ID" value="NZ_SRMF01000016.1"/>
</dbReference>
<comment type="caution">
    <text evidence="2">The sequence shown here is derived from an EMBL/GenBank/DDBJ whole genome shotgun (WGS) entry which is preliminary data.</text>
</comment>
<reference evidence="2 3" key="1">
    <citation type="submission" date="2019-04" db="EMBL/GenBank/DDBJ databases">
        <title>Natronospirillum operosus gen. nov., sp. nov., a haloalkaliphilic satellite isolated from decaying biomass of laboratory culture of cyanobacterium Geitlerinema sp. and proposal of Natronospirillaceae fam. nov. and Saccharospirillaceae fam. nov.</title>
        <authorList>
            <person name="Kevbrin V."/>
            <person name="Boltyanskaya Y."/>
            <person name="Koziaeva V."/>
            <person name="Grouzdev D.S."/>
            <person name="Park M."/>
            <person name="Cho J."/>
        </authorList>
    </citation>
    <scope>NUCLEOTIDE SEQUENCE [LARGE SCALE GENOMIC DNA]</scope>
    <source>
        <strain evidence="2 3">G-116</strain>
    </source>
</reference>
<name>A0A4Z0W4C5_9GAMM</name>
<organism evidence="2 3">
    <name type="scientific">Natronospirillum operosum</name>
    <dbReference type="NCBI Taxonomy" id="2759953"/>
    <lineage>
        <taxon>Bacteria</taxon>
        <taxon>Pseudomonadati</taxon>
        <taxon>Pseudomonadota</taxon>
        <taxon>Gammaproteobacteria</taxon>
        <taxon>Oceanospirillales</taxon>
        <taxon>Natronospirillaceae</taxon>
        <taxon>Natronospirillum</taxon>
    </lineage>
</organism>
<dbReference type="OrthoDB" id="6193567at2"/>
<dbReference type="GO" id="GO:0042834">
    <property type="term" value="F:peptidoglycan binding"/>
    <property type="evidence" value="ECO:0007669"/>
    <property type="project" value="InterPro"/>
</dbReference>
<evidence type="ECO:0000259" key="1">
    <source>
        <dbReference type="PROSITE" id="PS51724"/>
    </source>
</evidence>
<dbReference type="AlphaFoldDB" id="A0A4Z0W4C5"/>
<accession>A0A4Z0W4C5</accession>
<dbReference type="PROSITE" id="PS51724">
    <property type="entry name" value="SPOR"/>
    <property type="match status" value="1"/>
</dbReference>
<protein>
    <submittedName>
        <fullName evidence="2">SPOR domain-containing protein</fullName>
    </submittedName>
</protein>
<dbReference type="InterPro" id="IPR036680">
    <property type="entry name" value="SPOR-like_sf"/>
</dbReference>
<dbReference type="Proteomes" id="UP000297475">
    <property type="component" value="Unassembled WGS sequence"/>
</dbReference>